<accession>A0A6C0EKP2</accession>
<dbReference type="InterPro" id="IPR012337">
    <property type="entry name" value="RNaseH-like_sf"/>
</dbReference>
<organism evidence="1">
    <name type="scientific">viral metagenome</name>
    <dbReference type="NCBI Taxonomy" id="1070528"/>
    <lineage>
        <taxon>unclassified sequences</taxon>
        <taxon>metagenomes</taxon>
        <taxon>organismal metagenomes</taxon>
    </lineage>
</organism>
<reference evidence="1" key="1">
    <citation type="journal article" date="2020" name="Nature">
        <title>Giant virus diversity and host interactions through global metagenomics.</title>
        <authorList>
            <person name="Schulz F."/>
            <person name="Roux S."/>
            <person name="Paez-Espino D."/>
            <person name="Jungbluth S."/>
            <person name="Walsh D.A."/>
            <person name="Denef V.J."/>
            <person name="McMahon K.D."/>
            <person name="Konstantinidis K.T."/>
            <person name="Eloe-Fadrosh E.A."/>
            <person name="Kyrpides N.C."/>
            <person name="Woyke T."/>
        </authorList>
    </citation>
    <scope>NUCLEOTIDE SEQUENCE</scope>
    <source>
        <strain evidence="1">GVMAG-M-3300005589-24</strain>
    </source>
</reference>
<evidence type="ECO:0000313" key="1">
    <source>
        <dbReference type="EMBL" id="QHT29588.1"/>
    </source>
</evidence>
<protein>
    <submittedName>
        <fullName evidence="1">Uncharacterized protein</fullName>
    </submittedName>
</protein>
<name>A0A6C0EKP2_9ZZZZ</name>
<proteinExistence type="predicted"/>
<dbReference type="SUPFAM" id="SSF53098">
    <property type="entry name" value="Ribonuclease H-like"/>
    <property type="match status" value="1"/>
</dbReference>
<dbReference type="EMBL" id="MN738879">
    <property type="protein sequence ID" value="QHT29588.1"/>
    <property type="molecule type" value="Genomic_DNA"/>
</dbReference>
<sequence length="231" mass="26743">MTSDKIWIASFDPGRDNFAFCVEEFDRKELLGVKNIPTAQRYNADGTTTSKMEKILEKVFANGRIVLHKNLDLASNCNRGRTLDPEVFHNMVDALDEYMDYWSKCSAFIIEEQMAFKNKFNKIATKLGQHCYSYFVCKFGRFKEVLTFPAYHKTQVLGAPKVKGKVRWKAMDKPARKKWSVAKAIEILTSRGEMRVLEKLTTARKKDDLADVLTQLQAFKYLVYVDKKLQK</sequence>
<dbReference type="AlphaFoldDB" id="A0A6C0EKP2"/>